<dbReference type="EMBL" id="JAFBCV010000011">
    <property type="protein sequence ID" value="MBM7840069.1"/>
    <property type="molecule type" value="Genomic_DNA"/>
</dbReference>
<organism evidence="2 3">
    <name type="scientific">Shouchella xiaoxiensis</name>
    <dbReference type="NCBI Taxonomy" id="766895"/>
    <lineage>
        <taxon>Bacteria</taxon>
        <taxon>Bacillati</taxon>
        <taxon>Bacillota</taxon>
        <taxon>Bacilli</taxon>
        <taxon>Bacillales</taxon>
        <taxon>Bacillaceae</taxon>
        <taxon>Shouchella</taxon>
    </lineage>
</organism>
<dbReference type="Proteomes" id="UP001179280">
    <property type="component" value="Unassembled WGS sequence"/>
</dbReference>
<dbReference type="RefSeq" id="WP_204467499.1">
    <property type="nucleotide sequence ID" value="NZ_JAFBCV010000011.1"/>
</dbReference>
<name>A0ABS2T024_9BACI</name>
<evidence type="ECO:0000313" key="3">
    <source>
        <dbReference type="Proteomes" id="UP001179280"/>
    </source>
</evidence>
<comment type="caution">
    <text evidence="2">The sequence shown here is derived from an EMBL/GenBank/DDBJ whole genome shotgun (WGS) entry which is preliminary data.</text>
</comment>
<keyword evidence="1" id="KW-0472">Membrane</keyword>
<keyword evidence="1" id="KW-0812">Transmembrane</keyword>
<proteinExistence type="predicted"/>
<sequence>MSTKAWMIIGAVVLGIIFLSSLGAVIGLGVGAALAYLGWRQATLSESIVMKVLWWMILVIGVCVGISSLPGIIGVIALYLLIKLYEKWKETKLYSYED</sequence>
<evidence type="ECO:0000256" key="1">
    <source>
        <dbReference type="SAM" id="Phobius"/>
    </source>
</evidence>
<accession>A0ABS2T024</accession>
<keyword evidence="3" id="KW-1185">Reference proteome</keyword>
<keyword evidence="1" id="KW-1133">Transmembrane helix</keyword>
<evidence type="ECO:0000313" key="2">
    <source>
        <dbReference type="EMBL" id="MBM7840069.1"/>
    </source>
</evidence>
<reference evidence="2" key="1">
    <citation type="submission" date="2021-01" db="EMBL/GenBank/DDBJ databases">
        <title>Genomic Encyclopedia of Type Strains, Phase IV (KMG-IV): sequencing the most valuable type-strain genomes for metagenomic binning, comparative biology and taxonomic classification.</title>
        <authorList>
            <person name="Goeker M."/>
        </authorList>
    </citation>
    <scope>NUCLEOTIDE SEQUENCE</scope>
    <source>
        <strain evidence="2">DSM 21943</strain>
    </source>
</reference>
<gene>
    <name evidence="2" type="ORF">JOC54_003349</name>
</gene>
<feature type="transmembrane region" description="Helical" evidence="1">
    <location>
        <begin position="52"/>
        <end position="82"/>
    </location>
</feature>
<protein>
    <submittedName>
        <fullName evidence="2">Lia operon protein LiaI</fullName>
    </submittedName>
</protein>
<feature type="transmembrane region" description="Helical" evidence="1">
    <location>
        <begin position="12"/>
        <end position="37"/>
    </location>
</feature>